<gene>
    <name evidence="4" type="ORF">FNH04_04660</name>
</gene>
<evidence type="ECO:0008006" key="6">
    <source>
        <dbReference type="Google" id="ProtNLM"/>
    </source>
</evidence>
<dbReference type="Gene3D" id="1.10.10.2840">
    <property type="entry name" value="PucR C-terminal helix-turn-helix domain"/>
    <property type="match status" value="1"/>
</dbReference>
<evidence type="ECO:0000313" key="5">
    <source>
        <dbReference type="Proteomes" id="UP000326979"/>
    </source>
</evidence>
<evidence type="ECO:0000259" key="3">
    <source>
        <dbReference type="Pfam" id="PF17853"/>
    </source>
</evidence>
<dbReference type="Pfam" id="PF17853">
    <property type="entry name" value="GGDEF_2"/>
    <property type="match status" value="1"/>
</dbReference>
<feature type="domain" description="PucR C-terminal helix-turn-helix" evidence="2">
    <location>
        <begin position="479"/>
        <end position="536"/>
    </location>
</feature>
<dbReference type="OrthoDB" id="3190266at2"/>
<comment type="caution">
    <text evidence="4">The sequence shown here is derived from an EMBL/GenBank/DDBJ whole genome shotgun (WGS) entry which is preliminary data.</text>
</comment>
<dbReference type="AlphaFoldDB" id="A0A5N8VVD8"/>
<evidence type="ECO:0000259" key="2">
    <source>
        <dbReference type="Pfam" id="PF13556"/>
    </source>
</evidence>
<proteinExistence type="inferred from homology"/>
<organism evidence="4 5">
    <name type="scientific">Streptomyces phyllanthi</name>
    <dbReference type="NCBI Taxonomy" id="1803180"/>
    <lineage>
        <taxon>Bacteria</taxon>
        <taxon>Bacillati</taxon>
        <taxon>Actinomycetota</taxon>
        <taxon>Actinomycetes</taxon>
        <taxon>Kitasatosporales</taxon>
        <taxon>Streptomycetaceae</taxon>
        <taxon>Streptomyces</taxon>
    </lineage>
</organism>
<dbReference type="InterPro" id="IPR025736">
    <property type="entry name" value="PucR_C-HTH_dom"/>
</dbReference>
<protein>
    <recommendedName>
        <fullName evidence="6">PucR family transcriptional regulator</fullName>
    </recommendedName>
</protein>
<dbReference type="RefSeq" id="WP_152780585.1">
    <property type="nucleotide sequence ID" value="NZ_BAABEQ010000083.1"/>
</dbReference>
<dbReference type="Proteomes" id="UP000326979">
    <property type="component" value="Unassembled WGS sequence"/>
</dbReference>
<accession>A0A5N8VVD8</accession>
<evidence type="ECO:0000313" key="4">
    <source>
        <dbReference type="EMBL" id="MPY39241.1"/>
    </source>
</evidence>
<dbReference type="InterPro" id="IPR041522">
    <property type="entry name" value="CdaR_GGDEF"/>
</dbReference>
<comment type="similarity">
    <text evidence="1">Belongs to the CdaR family.</text>
</comment>
<dbReference type="PANTHER" id="PTHR33744">
    <property type="entry name" value="CARBOHYDRATE DIACID REGULATOR"/>
    <property type="match status" value="1"/>
</dbReference>
<dbReference type="InterPro" id="IPR042070">
    <property type="entry name" value="PucR_C-HTH_sf"/>
</dbReference>
<dbReference type="EMBL" id="VJZE01000016">
    <property type="protein sequence ID" value="MPY39241.1"/>
    <property type="molecule type" value="Genomic_DNA"/>
</dbReference>
<feature type="domain" description="CdaR GGDEF-like" evidence="3">
    <location>
        <begin position="317"/>
        <end position="423"/>
    </location>
</feature>
<evidence type="ECO:0000256" key="1">
    <source>
        <dbReference type="ARBA" id="ARBA00006754"/>
    </source>
</evidence>
<reference evidence="4 5" key="1">
    <citation type="submission" date="2019-07" db="EMBL/GenBank/DDBJ databases">
        <title>New species of Amycolatopsis and Streptomyces.</title>
        <authorList>
            <person name="Duangmal K."/>
            <person name="Teo W.F.A."/>
            <person name="Lipun K."/>
        </authorList>
    </citation>
    <scope>NUCLEOTIDE SEQUENCE [LARGE SCALE GENOMIC DNA]</scope>
    <source>
        <strain evidence="4 5">TISTR 2346</strain>
    </source>
</reference>
<dbReference type="InterPro" id="IPR051448">
    <property type="entry name" value="CdaR-like_regulators"/>
</dbReference>
<sequence length="538" mass="58131">MARADTGMEEKPVVEAPASATLASLLDAVGDTVLRPLEAPFGLDVPVDELEILDPPHAVSTAPNTMLFGIGIRPASPDAEAAVRMAARARCTALVVKLHEEDPAGLRVLAREQGIALLAADDEMNWRHLDSLLSAVLSTRSGQGSTGGDDGEWDDLFDLANATAAQLRGAVAIMDDRYRIIAYSTISGQPTDEARRQGILGREVPQAFRALHADPRLRQRPRPVRFTGHGALPRVAVGILAGRAVLGSLWVIDADGGLGAEGERTLQDAADLAALRLLRHRNSRDMARRAREQALRGALLGQDLPHTGPLGSQGPGFVVVAFEHAEMESDVSEPEMAHIIELITGYAQVQHFRASTVQLDGVVYTLLPADPSTAGAVGGELAGSVLERIRVMLGVRLRAGIGGHAPALSMVQRSRQEADAALGVLAHRGQDHAVADFQEVRAESFFLRLRADLDAFDEVKLAGLEAMREHDGLNGTEYTRTVYAYLRCLGDSARAAAEMYVHPNTLRYRIRRASELFGIDLQDPDEALLLWLRLRLQH</sequence>
<dbReference type="PANTHER" id="PTHR33744:SF17">
    <property type="entry name" value="CONSERVED PROTEIN"/>
    <property type="match status" value="1"/>
</dbReference>
<dbReference type="Pfam" id="PF13556">
    <property type="entry name" value="HTH_30"/>
    <property type="match status" value="1"/>
</dbReference>
<keyword evidence="5" id="KW-1185">Reference proteome</keyword>
<name>A0A5N8VVD8_9ACTN</name>